<dbReference type="eggNOG" id="ENOG502SP0S">
    <property type="taxonomic scope" value="Eukaryota"/>
</dbReference>
<dbReference type="STRING" id="933388.S8B3P5"/>
<sequence>MHFSKPTTTTLLLSPPPSHPTHHRHHRQRHRPQQMLFPPLSLYTEPLHYDPASGGVALKITTSAGGLFNGSPQTNFAYTLDGQGVWYDLSDVFGDAFAGEALAVVASKEDCPGICWPEGVDPNGASETKVCEASSDVTLTVCAGSC</sequence>
<dbReference type="PANTHER" id="PTHR36195">
    <property type="entry name" value="DOMAIN PROTEIN, PUTATIVE (AFU_ORTHOLOGUE AFUA_5G01990)-RELATED-RELATED"/>
    <property type="match status" value="1"/>
</dbReference>
<protein>
    <recommendedName>
        <fullName evidence="4">Blastomyces yeast-phase-specific protein</fullName>
    </recommendedName>
</protein>
<organism evidence="2 3">
    <name type="scientific">Penicillium oxalicum (strain 114-2 / CGMCC 5302)</name>
    <name type="common">Penicillium decumbens</name>
    <dbReference type="NCBI Taxonomy" id="933388"/>
    <lineage>
        <taxon>Eukaryota</taxon>
        <taxon>Fungi</taxon>
        <taxon>Dikarya</taxon>
        <taxon>Ascomycota</taxon>
        <taxon>Pezizomycotina</taxon>
        <taxon>Eurotiomycetes</taxon>
        <taxon>Eurotiomycetidae</taxon>
        <taxon>Eurotiales</taxon>
        <taxon>Aspergillaceae</taxon>
        <taxon>Penicillium</taxon>
    </lineage>
</organism>
<evidence type="ECO:0000256" key="1">
    <source>
        <dbReference type="SAM" id="MobiDB-lite"/>
    </source>
</evidence>
<keyword evidence="3" id="KW-1185">Reference proteome</keyword>
<accession>S8B3P5</accession>
<dbReference type="AlphaFoldDB" id="S8B3P5"/>
<feature type="compositionally biased region" description="Low complexity" evidence="1">
    <location>
        <begin position="1"/>
        <end position="13"/>
    </location>
</feature>
<evidence type="ECO:0008006" key="4">
    <source>
        <dbReference type="Google" id="ProtNLM"/>
    </source>
</evidence>
<dbReference type="Pfam" id="PF04681">
    <property type="entry name" value="Bys1"/>
    <property type="match status" value="1"/>
</dbReference>
<dbReference type="OrthoDB" id="3682664at2759"/>
<evidence type="ECO:0000313" key="2">
    <source>
        <dbReference type="EMBL" id="EPS29152.1"/>
    </source>
</evidence>
<feature type="compositionally biased region" description="Basic residues" evidence="1">
    <location>
        <begin position="20"/>
        <end position="32"/>
    </location>
</feature>
<dbReference type="PANTHER" id="PTHR36195:SF4">
    <property type="entry name" value="DOMAIN PROTEIN, PUTATIVE (AFU_ORTHOLOGUE AFUA_5G01990)-RELATED"/>
    <property type="match status" value="1"/>
</dbReference>
<dbReference type="InterPro" id="IPR006771">
    <property type="entry name" value="CetA-like"/>
</dbReference>
<proteinExistence type="predicted"/>
<evidence type="ECO:0000313" key="3">
    <source>
        <dbReference type="Proteomes" id="UP000019376"/>
    </source>
</evidence>
<dbReference type="Proteomes" id="UP000019376">
    <property type="component" value="Unassembled WGS sequence"/>
</dbReference>
<gene>
    <name evidence="2" type="ORF">PDE_04101</name>
</gene>
<dbReference type="EMBL" id="KB644411">
    <property type="protein sequence ID" value="EPS29152.1"/>
    <property type="molecule type" value="Genomic_DNA"/>
</dbReference>
<dbReference type="PhylomeDB" id="S8B3P5"/>
<reference evidence="2 3" key="1">
    <citation type="journal article" date="2013" name="PLoS ONE">
        <title>Genomic and secretomic analyses reveal unique features of the lignocellulolytic enzyme system of Penicillium decumbens.</title>
        <authorList>
            <person name="Liu G."/>
            <person name="Zhang L."/>
            <person name="Wei X."/>
            <person name="Zou G."/>
            <person name="Qin Y."/>
            <person name="Ma L."/>
            <person name="Li J."/>
            <person name="Zheng H."/>
            <person name="Wang S."/>
            <person name="Wang C."/>
            <person name="Xun L."/>
            <person name="Zhao G.-P."/>
            <person name="Zhou Z."/>
            <person name="Qu Y."/>
        </authorList>
    </citation>
    <scope>NUCLEOTIDE SEQUENCE [LARGE SCALE GENOMIC DNA]</scope>
    <source>
        <strain evidence="3">114-2 / CGMCC 5302</strain>
    </source>
</reference>
<dbReference type="HOGENOM" id="CLU_1778128_0_0_1"/>
<feature type="region of interest" description="Disordered" evidence="1">
    <location>
        <begin position="1"/>
        <end position="35"/>
    </location>
</feature>
<name>S8B3P5_PENO1</name>